<dbReference type="SUPFAM" id="SSF46626">
    <property type="entry name" value="Cytochrome c"/>
    <property type="match status" value="1"/>
</dbReference>
<evidence type="ECO:0000256" key="6">
    <source>
        <dbReference type="SAM" id="SignalP"/>
    </source>
</evidence>
<dbReference type="PROSITE" id="PS51257">
    <property type="entry name" value="PROKAR_LIPOPROTEIN"/>
    <property type="match status" value="1"/>
</dbReference>
<dbReference type="RefSeq" id="WP_183910543.1">
    <property type="nucleotide sequence ID" value="NZ_JACHXZ010000003.1"/>
</dbReference>
<proteinExistence type="predicted"/>
<dbReference type="PANTHER" id="PTHR40942:SF4">
    <property type="entry name" value="CYTOCHROME C5"/>
    <property type="match status" value="1"/>
</dbReference>
<gene>
    <name evidence="8" type="ORF">FHS30_002257</name>
</gene>
<keyword evidence="5" id="KW-0408">Iron</keyword>
<reference evidence="8 9" key="1">
    <citation type="submission" date="2020-08" db="EMBL/GenBank/DDBJ databases">
        <title>Genomic Encyclopedia of Type Strains, Phase III (KMG-III): the genomes of soil and plant-associated and newly described type strains.</title>
        <authorList>
            <person name="Whitman W."/>
        </authorList>
    </citation>
    <scope>NUCLEOTIDE SEQUENCE [LARGE SCALE GENOMIC DNA]</scope>
    <source>
        <strain evidence="8 9">CECT 8571</strain>
    </source>
</reference>
<evidence type="ECO:0000259" key="7">
    <source>
        <dbReference type="Pfam" id="PF13442"/>
    </source>
</evidence>
<feature type="domain" description="Cytochrome c" evidence="7">
    <location>
        <begin position="40"/>
        <end position="112"/>
    </location>
</feature>
<feature type="chain" id="PRO_5032972121" evidence="6">
    <location>
        <begin position="23"/>
        <end position="117"/>
    </location>
</feature>
<dbReference type="AlphaFoldDB" id="A0A839URF1"/>
<dbReference type="EMBL" id="JACHXZ010000003">
    <property type="protein sequence ID" value="MBB3169049.1"/>
    <property type="molecule type" value="Genomic_DNA"/>
</dbReference>
<evidence type="ECO:0000256" key="4">
    <source>
        <dbReference type="ARBA" id="ARBA00022982"/>
    </source>
</evidence>
<dbReference type="PANTHER" id="PTHR40942">
    <property type="match status" value="1"/>
</dbReference>
<dbReference type="Gene3D" id="1.10.760.10">
    <property type="entry name" value="Cytochrome c-like domain"/>
    <property type="match status" value="1"/>
</dbReference>
<evidence type="ECO:0000313" key="9">
    <source>
        <dbReference type="Proteomes" id="UP000559987"/>
    </source>
</evidence>
<dbReference type="InterPro" id="IPR009056">
    <property type="entry name" value="Cyt_c-like_dom"/>
</dbReference>
<keyword evidence="6" id="KW-0732">Signal</keyword>
<organism evidence="8 9">
    <name type="scientific">Simiduia aestuariiviva</name>
    <dbReference type="NCBI Taxonomy" id="1510459"/>
    <lineage>
        <taxon>Bacteria</taxon>
        <taxon>Pseudomonadati</taxon>
        <taxon>Pseudomonadota</taxon>
        <taxon>Gammaproteobacteria</taxon>
        <taxon>Cellvibrionales</taxon>
        <taxon>Cellvibrionaceae</taxon>
        <taxon>Simiduia</taxon>
    </lineage>
</organism>
<evidence type="ECO:0000256" key="5">
    <source>
        <dbReference type="ARBA" id="ARBA00023004"/>
    </source>
</evidence>
<dbReference type="InterPro" id="IPR036909">
    <property type="entry name" value="Cyt_c-like_dom_sf"/>
</dbReference>
<dbReference type="Pfam" id="PF13442">
    <property type="entry name" value="Cytochrome_CBB3"/>
    <property type="match status" value="1"/>
</dbReference>
<evidence type="ECO:0000256" key="3">
    <source>
        <dbReference type="ARBA" id="ARBA00022723"/>
    </source>
</evidence>
<keyword evidence="2" id="KW-0349">Heme</keyword>
<dbReference type="GO" id="GO:0020037">
    <property type="term" value="F:heme binding"/>
    <property type="evidence" value="ECO:0007669"/>
    <property type="project" value="InterPro"/>
</dbReference>
<dbReference type="GO" id="GO:0005506">
    <property type="term" value="F:iron ion binding"/>
    <property type="evidence" value="ECO:0007669"/>
    <property type="project" value="InterPro"/>
</dbReference>
<name>A0A839URF1_9GAMM</name>
<accession>A0A839URF1</accession>
<keyword evidence="4" id="KW-0249">Electron transport</keyword>
<evidence type="ECO:0000256" key="1">
    <source>
        <dbReference type="ARBA" id="ARBA00022448"/>
    </source>
</evidence>
<feature type="signal peptide" evidence="6">
    <location>
        <begin position="1"/>
        <end position="22"/>
    </location>
</feature>
<keyword evidence="9" id="KW-1185">Reference proteome</keyword>
<evidence type="ECO:0000256" key="2">
    <source>
        <dbReference type="ARBA" id="ARBA00022617"/>
    </source>
</evidence>
<comment type="caution">
    <text evidence="8">The sequence shown here is derived from an EMBL/GenBank/DDBJ whole genome shotgun (WGS) entry which is preliminary data.</text>
</comment>
<dbReference type="PRINTS" id="PR00607">
    <property type="entry name" value="CYTCHROMECIE"/>
</dbReference>
<dbReference type="InterPro" id="IPR002323">
    <property type="entry name" value="Cyt_CIE"/>
</dbReference>
<dbReference type="GO" id="GO:0009055">
    <property type="term" value="F:electron transfer activity"/>
    <property type="evidence" value="ECO:0007669"/>
    <property type="project" value="InterPro"/>
</dbReference>
<protein>
    <submittedName>
        <fullName evidence="8">Cytochrome c5</fullName>
    </submittedName>
</protein>
<keyword evidence="3" id="KW-0479">Metal-binding</keyword>
<evidence type="ECO:0000313" key="8">
    <source>
        <dbReference type="EMBL" id="MBB3169049.1"/>
    </source>
</evidence>
<keyword evidence="1" id="KW-0813">Transport</keyword>
<sequence length="117" mass="12878">MQRQLGLRQILPVILCVISLSACDNANQPAPRKLQPQDPDLATLYQRSCFACHGTGNPTAPQTGDLHNWAPRMAQGMDTMIDHVVEGYRGMPPMGLCMDCSAEDFERLIEFMATGAE</sequence>
<dbReference type="Proteomes" id="UP000559987">
    <property type="component" value="Unassembled WGS sequence"/>
</dbReference>